<dbReference type="AlphaFoldDB" id="N2A474"/>
<dbReference type="PATRIC" id="fig|1235802.3.peg.5065"/>
<proteinExistence type="predicted"/>
<name>N2A474_9FIRM</name>
<sequence length="95" mass="11024">MTQDEIAVMDGGKCILQVRGVRPFFSDKFDITKHPKYKYLSDADPKNAFDMEKHIKRRPAIVKPEEEFDYYEIDGEGLQEDTKGERKSIFLGALH</sequence>
<comment type="caution">
    <text evidence="1">The sequence shown here is derived from an EMBL/GenBank/DDBJ whole genome shotgun (WGS) entry which is preliminary data.</text>
</comment>
<dbReference type="EMBL" id="AQFT01000138">
    <property type="protein sequence ID" value="EMZ20885.1"/>
    <property type="molecule type" value="Genomic_DNA"/>
</dbReference>
<dbReference type="STRING" id="1235802.C823_04811"/>
<dbReference type="eggNOG" id="COG3505">
    <property type="taxonomic scope" value="Bacteria"/>
</dbReference>
<organism evidence="1 2">
    <name type="scientific">Eubacterium plexicaudatum ASF492</name>
    <dbReference type="NCBI Taxonomy" id="1235802"/>
    <lineage>
        <taxon>Bacteria</taxon>
        <taxon>Bacillati</taxon>
        <taxon>Bacillota</taxon>
        <taxon>Clostridia</taxon>
        <taxon>Eubacteriales</taxon>
        <taxon>Eubacteriaceae</taxon>
        <taxon>Eubacterium</taxon>
    </lineage>
</organism>
<accession>N2A474</accession>
<keyword evidence="2" id="KW-1185">Reference proteome</keyword>
<dbReference type="HOGENOM" id="CLU_184414_0_0_9"/>
<reference evidence="1 2" key="1">
    <citation type="journal article" date="2014" name="Genome Announc.">
        <title>Draft genome sequences of the altered schaedler flora, a defined bacterial community from gnotobiotic mice.</title>
        <authorList>
            <person name="Wannemuehler M.J."/>
            <person name="Overstreet A.M."/>
            <person name="Ward D.V."/>
            <person name="Phillips G.J."/>
        </authorList>
    </citation>
    <scope>NUCLEOTIDE SEQUENCE [LARGE SCALE GENOMIC DNA]</scope>
    <source>
        <strain evidence="1 2">ASF492</strain>
    </source>
</reference>
<protein>
    <submittedName>
        <fullName evidence="1">Type IV secretion system protein VirD4</fullName>
    </submittedName>
</protein>
<dbReference type="Proteomes" id="UP000012589">
    <property type="component" value="Unassembled WGS sequence"/>
</dbReference>
<evidence type="ECO:0000313" key="1">
    <source>
        <dbReference type="EMBL" id="EMZ20885.1"/>
    </source>
</evidence>
<evidence type="ECO:0000313" key="2">
    <source>
        <dbReference type="Proteomes" id="UP000012589"/>
    </source>
</evidence>
<gene>
    <name evidence="1" type="ORF">C823_04811</name>
</gene>